<proteinExistence type="predicted"/>
<gene>
    <name evidence="2" type="ORF">QQX04_03305</name>
</gene>
<comment type="caution">
    <text evidence="2">The sequence shown here is derived from an EMBL/GenBank/DDBJ whole genome shotgun (WGS) entry which is preliminary data.</text>
</comment>
<evidence type="ECO:0000313" key="3">
    <source>
        <dbReference type="Proteomes" id="UP001172738"/>
    </source>
</evidence>
<evidence type="ECO:0000256" key="1">
    <source>
        <dbReference type="SAM" id="Phobius"/>
    </source>
</evidence>
<feature type="transmembrane region" description="Helical" evidence="1">
    <location>
        <begin position="58"/>
        <end position="79"/>
    </location>
</feature>
<feature type="transmembrane region" description="Helical" evidence="1">
    <location>
        <begin position="281"/>
        <end position="306"/>
    </location>
</feature>
<feature type="transmembrane region" description="Helical" evidence="1">
    <location>
        <begin position="91"/>
        <end position="114"/>
    </location>
</feature>
<feature type="transmembrane region" description="Helical" evidence="1">
    <location>
        <begin position="344"/>
        <end position="364"/>
    </location>
</feature>
<protein>
    <recommendedName>
        <fullName evidence="4">O-Antigen ligase</fullName>
    </recommendedName>
</protein>
<evidence type="ECO:0000313" key="2">
    <source>
        <dbReference type="EMBL" id="MDN4472018.1"/>
    </source>
</evidence>
<organism evidence="2 3">
    <name type="scientific">Demequina zhanjiangensis</name>
    <dbReference type="NCBI Taxonomy" id="3051659"/>
    <lineage>
        <taxon>Bacteria</taxon>
        <taxon>Bacillati</taxon>
        <taxon>Actinomycetota</taxon>
        <taxon>Actinomycetes</taxon>
        <taxon>Micrococcales</taxon>
        <taxon>Demequinaceae</taxon>
        <taxon>Demequina</taxon>
    </lineage>
</organism>
<reference evidence="2" key="1">
    <citation type="submission" date="2023-06" db="EMBL/GenBank/DDBJ databases">
        <title>SYSU T00b26.</title>
        <authorList>
            <person name="Gao L."/>
            <person name="Fang B.-Z."/>
            <person name="Li W.-J."/>
        </authorList>
    </citation>
    <scope>NUCLEOTIDE SEQUENCE</scope>
    <source>
        <strain evidence="2">SYSU T00b26</strain>
    </source>
</reference>
<name>A0ABT8FYN4_9MICO</name>
<keyword evidence="1" id="KW-1133">Transmembrane helix</keyword>
<feature type="transmembrane region" description="Helical" evidence="1">
    <location>
        <begin position="170"/>
        <end position="195"/>
    </location>
</feature>
<feature type="transmembrane region" description="Helical" evidence="1">
    <location>
        <begin position="202"/>
        <end position="221"/>
    </location>
</feature>
<accession>A0ABT8FYN4</accession>
<dbReference type="EMBL" id="JAUHPV010000002">
    <property type="protein sequence ID" value="MDN4472018.1"/>
    <property type="molecule type" value="Genomic_DNA"/>
</dbReference>
<dbReference type="Proteomes" id="UP001172738">
    <property type="component" value="Unassembled WGS sequence"/>
</dbReference>
<keyword evidence="1" id="KW-0472">Membrane</keyword>
<sequence length="397" mass="41823">MHPANLMLVGAAFALLFRPSGSLLLVARIAPILALALSVIGGIGFVTTVMLAGASEILAYVTTFILTLVLGALVAGGHATGRLELGYLARLWIAIAVAEAALIGAQAVASRALVWESARLRNQSWFVTSHVDRPFGTFDSPIEAAAILAMALPLIPVIERSWVRYFSLAAILSGIFLTQSRSVAGISLVAVAYLAFIGLRSVAARVSVLVVSIISVLYLATSTTAGLVSRFEAGADDSLAVRGEAWQYFVENWQEYLVVGAGYRLGSGTKGVTLESSLENAYISLAFDIGVASVALLLVVQAYILWRPLIVPSLHRHFAVSSVAGIASGMAFSAFANPSAFGPFLWAAIGASFMGCLLPGAFAVESRCGADASSRVVRGRRRVTSSGYRVRRDGRNA</sequence>
<feature type="transmembrane region" description="Helical" evidence="1">
    <location>
        <begin position="318"/>
        <end position="338"/>
    </location>
</feature>
<evidence type="ECO:0008006" key="4">
    <source>
        <dbReference type="Google" id="ProtNLM"/>
    </source>
</evidence>
<dbReference type="RefSeq" id="WP_301126262.1">
    <property type="nucleotide sequence ID" value="NZ_JAUHPV010000002.1"/>
</dbReference>
<keyword evidence="3" id="KW-1185">Reference proteome</keyword>
<keyword evidence="1" id="KW-0812">Transmembrane</keyword>
<feature type="transmembrane region" description="Helical" evidence="1">
    <location>
        <begin position="32"/>
        <end position="51"/>
    </location>
</feature>